<dbReference type="EMBL" id="CACTIH010005715">
    <property type="protein sequence ID" value="CAA3000842.1"/>
    <property type="molecule type" value="Genomic_DNA"/>
</dbReference>
<evidence type="ECO:0000313" key="3">
    <source>
        <dbReference type="Proteomes" id="UP000594638"/>
    </source>
</evidence>
<feature type="compositionally biased region" description="Basic and acidic residues" evidence="1">
    <location>
        <begin position="90"/>
        <end position="109"/>
    </location>
</feature>
<protein>
    <submittedName>
        <fullName evidence="2">Uncharacterized protein</fullName>
    </submittedName>
</protein>
<evidence type="ECO:0000256" key="1">
    <source>
        <dbReference type="SAM" id="MobiDB-lite"/>
    </source>
</evidence>
<feature type="region of interest" description="Disordered" evidence="1">
    <location>
        <begin position="90"/>
        <end position="111"/>
    </location>
</feature>
<dbReference type="AlphaFoldDB" id="A0A8S0T6E6"/>
<organism evidence="2 3">
    <name type="scientific">Olea europaea subsp. europaea</name>
    <dbReference type="NCBI Taxonomy" id="158383"/>
    <lineage>
        <taxon>Eukaryota</taxon>
        <taxon>Viridiplantae</taxon>
        <taxon>Streptophyta</taxon>
        <taxon>Embryophyta</taxon>
        <taxon>Tracheophyta</taxon>
        <taxon>Spermatophyta</taxon>
        <taxon>Magnoliopsida</taxon>
        <taxon>eudicotyledons</taxon>
        <taxon>Gunneridae</taxon>
        <taxon>Pentapetalae</taxon>
        <taxon>asterids</taxon>
        <taxon>lamiids</taxon>
        <taxon>Lamiales</taxon>
        <taxon>Oleaceae</taxon>
        <taxon>Oleeae</taxon>
        <taxon>Olea</taxon>
    </lineage>
</organism>
<dbReference type="PANTHER" id="PTHR36595:SF2">
    <property type="entry name" value="SERINE_THREONINE-PROTEIN KINASE FHKB-RELATED"/>
    <property type="match status" value="1"/>
</dbReference>
<proteinExistence type="predicted"/>
<comment type="caution">
    <text evidence="2">The sequence shown here is derived from an EMBL/GenBank/DDBJ whole genome shotgun (WGS) entry which is preliminary data.</text>
</comment>
<keyword evidence="3" id="KW-1185">Reference proteome</keyword>
<reference evidence="2 3" key="1">
    <citation type="submission" date="2019-12" db="EMBL/GenBank/DDBJ databases">
        <authorList>
            <person name="Alioto T."/>
            <person name="Alioto T."/>
            <person name="Gomez Garrido J."/>
        </authorList>
    </citation>
    <scope>NUCLEOTIDE SEQUENCE [LARGE SCALE GENOMIC DNA]</scope>
</reference>
<sequence>MNAINDPSECRVHGYPLHLVIQYLHMMKSDQLPSSVKSEFLTPLVESYIYLTPLVFALEDQDLDNKYRDSEDDFVPRLVHMKYADEIRKHEDHDHDQDQDQDHNNHDSNGEEIVDYSCYDHRYHEYDADDEYNDDDNEDDDFKWRIEEFIGMMKRGWKEEMLEERRLLYMLSESSSTRGSQITMADFYFSSTSHSHSPKIYHYAHEQVADKWQIVSLYG</sequence>
<dbReference type="Proteomes" id="UP000594638">
    <property type="component" value="Unassembled WGS sequence"/>
</dbReference>
<gene>
    <name evidence="2" type="ORF">OLEA9_A055398</name>
</gene>
<dbReference type="Gramene" id="OE9A055398T1">
    <property type="protein sequence ID" value="OE9A055398C1"/>
    <property type="gene ID" value="OE9A055398"/>
</dbReference>
<dbReference type="PANTHER" id="PTHR36595">
    <property type="entry name" value="TRANSMEMBRANE PROTEIN"/>
    <property type="match status" value="1"/>
</dbReference>
<name>A0A8S0T6E6_OLEEU</name>
<evidence type="ECO:0000313" key="2">
    <source>
        <dbReference type="EMBL" id="CAA3000842.1"/>
    </source>
</evidence>
<accession>A0A8S0T6E6</accession>